<reference evidence="2 3" key="1">
    <citation type="submission" date="2012-06" db="EMBL/GenBank/DDBJ databases">
        <title>Finished chromosome of genome of Microcoleus sp. PCC 7113.</title>
        <authorList>
            <consortium name="US DOE Joint Genome Institute"/>
            <person name="Gugger M."/>
            <person name="Coursin T."/>
            <person name="Rippka R."/>
            <person name="Tandeau De Marsac N."/>
            <person name="Huntemann M."/>
            <person name="Wei C.-L."/>
            <person name="Han J."/>
            <person name="Detter J.C."/>
            <person name="Han C."/>
            <person name="Tapia R."/>
            <person name="Chen A."/>
            <person name="Kyrpides N."/>
            <person name="Mavromatis K."/>
            <person name="Markowitz V."/>
            <person name="Szeto E."/>
            <person name="Ivanova N."/>
            <person name="Pagani I."/>
            <person name="Pati A."/>
            <person name="Goodwin L."/>
            <person name="Nordberg H.P."/>
            <person name="Cantor M.N."/>
            <person name="Hua S.X."/>
            <person name="Woyke T."/>
            <person name="Kerfeld C.A."/>
        </authorList>
    </citation>
    <scope>NUCLEOTIDE SEQUENCE [LARGE SCALE GENOMIC DNA]</scope>
    <source>
        <strain evidence="2 3">PCC 7113</strain>
    </source>
</reference>
<feature type="transmembrane region" description="Helical" evidence="1">
    <location>
        <begin position="101"/>
        <end position="121"/>
    </location>
</feature>
<name>K9WNY8_9CYAN</name>
<evidence type="ECO:0000313" key="2">
    <source>
        <dbReference type="EMBL" id="AFZ21521.1"/>
    </source>
</evidence>
<dbReference type="AlphaFoldDB" id="K9WNY8"/>
<dbReference type="KEGG" id="mic:Mic7113_5917"/>
<feature type="transmembrane region" description="Helical" evidence="1">
    <location>
        <begin position="7"/>
        <end position="26"/>
    </location>
</feature>
<dbReference type="EMBL" id="CP003630">
    <property type="protein sequence ID" value="AFZ21521.1"/>
    <property type="molecule type" value="Genomic_DNA"/>
</dbReference>
<dbReference type="RefSeq" id="WP_015185650.1">
    <property type="nucleotide sequence ID" value="NC_019738.1"/>
</dbReference>
<keyword evidence="3" id="KW-1185">Reference proteome</keyword>
<keyword evidence="1" id="KW-0472">Membrane</keyword>
<dbReference type="STRING" id="1173027.Mic7113_5917"/>
<evidence type="ECO:0000256" key="1">
    <source>
        <dbReference type="SAM" id="Phobius"/>
    </source>
</evidence>
<evidence type="ECO:0000313" key="3">
    <source>
        <dbReference type="Proteomes" id="UP000010471"/>
    </source>
</evidence>
<dbReference type="Proteomes" id="UP000010471">
    <property type="component" value="Chromosome"/>
</dbReference>
<sequence length="158" mass="17797">MKFKLSTFINSSLITVGLVGLLPSTFNYNLEPQINTQKAQYLVNFSESSTGDSGEWTQNQGLVQEVQATESMQFLPVAVASEETESSQPNFREPTDPVDGIFLRGFILLAFISGSLVWLRWERNHKKQRAKHVSDILQEVENLEKIGKVTPNVTRLKP</sequence>
<keyword evidence="1" id="KW-1133">Transmembrane helix</keyword>
<accession>K9WNY8</accession>
<gene>
    <name evidence="2" type="ORF">Mic7113_5917</name>
</gene>
<protein>
    <submittedName>
        <fullName evidence="2">Uncharacterized protein</fullName>
    </submittedName>
</protein>
<dbReference type="HOGENOM" id="CLU_1667378_0_0_3"/>
<proteinExistence type="predicted"/>
<keyword evidence="1" id="KW-0812">Transmembrane</keyword>
<organism evidence="2 3">
    <name type="scientific">Allocoleopsis franciscana PCC 7113</name>
    <dbReference type="NCBI Taxonomy" id="1173027"/>
    <lineage>
        <taxon>Bacteria</taxon>
        <taxon>Bacillati</taxon>
        <taxon>Cyanobacteriota</taxon>
        <taxon>Cyanophyceae</taxon>
        <taxon>Coleofasciculales</taxon>
        <taxon>Coleofasciculaceae</taxon>
        <taxon>Allocoleopsis</taxon>
        <taxon>Allocoleopsis franciscana</taxon>
    </lineage>
</organism>